<sequence>MKKILGLTIVAVLVMALVGGGTWAYFSDVERTDTNVLT</sequence>
<organism evidence="1">
    <name type="scientific">marine sediment metagenome</name>
    <dbReference type="NCBI Taxonomy" id="412755"/>
    <lineage>
        <taxon>unclassified sequences</taxon>
        <taxon>metagenomes</taxon>
        <taxon>ecological metagenomes</taxon>
    </lineage>
</organism>
<name>X0XSG1_9ZZZZ</name>
<dbReference type="InterPro" id="IPR022121">
    <property type="entry name" value="Peptidase_M73_camelysin"/>
</dbReference>
<dbReference type="Pfam" id="PF12389">
    <property type="entry name" value="Peptidase_M73"/>
    <property type="match status" value="1"/>
</dbReference>
<dbReference type="InterPro" id="IPR023833">
    <property type="entry name" value="Signal_pept_SipW-depend-type"/>
</dbReference>
<dbReference type="AlphaFoldDB" id="X0XSG1"/>
<proteinExistence type="predicted"/>
<comment type="caution">
    <text evidence="1">The sequence shown here is derived from an EMBL/GenBank/DDBJ whole genome shotgun (WGS) entry which is preliminary data.</text>
</comment>
<dbReference type="NCBIfam" id="TIGR04088">
    <property type="entry name" value="cognate_SipW"/>
    <property type="match status" value="1"/>
</dbReference>
<gene>
    <name evidence="1" type="ORF">S01H1_50315</name>
</gene>
<dbReference type="EMBL" id="BARS01032415">
    <property type="protein sequence ID" value="GAG27816.1"/>
    <property type="molecule type" value="Genomic_DNA"/>
</dbReference>
<accession>X0XSG1</accession>
<reference evidence="1" key="1">
    <citation type="journal article" date="2014" name="Front. Microbiol.">
        <title>High frequency of phylogenetically diverse reductive dehalogenase-homologous genes in deep subseafloor sedimentary metagenomes.</title>
        <authorList>
            <person name="Kawai M."/>
            <person name="Futagami T."/>
            <person name="Toyoda A."/>
            <person name="Takaki Y."/>
            <person name="Nishi S."/>
            <person name="Hori S."/>
            <person name="Arai W."/>
            <person name="Tsubouchi T."/>
            <person name="Morono Y."/>
            <person name="Uchiyama I."/>
            <person name="Ito T."/>
            <person name="Fujiyama A."/>
            <person name="Inagaki F."/>
            <person name="Takami H."/>
        </authorList>
    </citation>
    <scope>NUCLEOTIDE SEQUENCE</scope>
    <source>
        <strain evidence="1">Expedition CK06-06</strain>
    </source>
</reference>
<protein>
    <submittedName>
        <fullName evidence="1">Uncharacterized protein</fullName>
    </submittedName>
</protein>
<evidence type="ECO:0000313" key="1">
    <source>
        <dbReference type="EMBL" id="GAG27816.1"/>
    </source>
</evidence>
<feature type="non-terminal residue" evidence="1">
    <location>
        <position position="38"/>
    </location>
</feature>